<protein>
    <submittedName>
        <fullName evidence="7">5'-nucleotidase SurE</fullName>
        <ecNumber evidence="7">3.1.3.5</ecNumber>
    </submittedName>
</protein>
<evidence type="ECO:0000259" key="6">
    <source>
        <dbReference type="Pfam" id="PF01975"/>
    </source>
</evidence>
<dbReference type="NCBIfam" id="TIGR00087">
    <property type="entry name" value="surE"/>
    <property type="match status" value="1"/>
</dbReference>
<organism evidence="7">
    <name type="scientific">bioreactor metagenome</name>
    <dbReference type="NCBI Taxonomy" id="1076179"/>
    <lineage>
        <taxon>unclassified sequences</taxon>
        <taxon>metagenomes</taxon>
        <taxon>ecological metagenomes</taxon>
    </lineage>
</organism>
<dbReference type="PANTHER" id="PTHR30457">
    <property type="entry name" value="5'-NUCLEOTIDASE SURE"/>
    <property type="match status" value="1"/>
</dbReference>
<dbReference type="GO" id="GO:0000166">
    <property type="term" value="F:nucleotide binding"/>
    <property type="evidence" value="ECO:0007669"/>
    <property type="project" value="UniProtKB-KW"/>
</dbReference>
<dbReference type="InterPro" id="IPR036523">
    <property type="entry name" value="SurE-like_sf"/>
</dbReference>
<dbReference type="GO" id="GO:0008253">
    <property type="term" value="F:5'-nucleotidase activity"/>
    <property type="evidence" value="ECO:0007669"/>
    <property type="project" value="UniProtKB-EC"/>
</dbReference>
<proteinExistence type="inferred from homology"/>
<keyword evidence="4" id="KW-0547">Nucleotide-binding</keyword>
<dbReference type="PANTHER" id="PTHR30457:SF12">
    <property type="entry name" value="5'_3'-NUCLEOTIDASE SURE"/>
    <property type="match status" value="1"/>
</dbReference>
<keyword evidence="2" id="KW-0963">Cytoplasm</keyword>
<feature type="domain" description="Survival protein SurE-like phosphatase/nucleotidase" evidence="6">
    <location>
        <begin position="31"/>
        <end position="213"/>
    </location>
</feature>
<comment type="similarity">
    <text evidence="1">Belongs to the SurE nucleotidase family.</text>
</comment>
<dbReference type="InterPro" id="IPR002828">
    <property type="entry name" value="SurE-like_Pase/nucleotidase"/>
</dbReference>
<dbReference type="GO" id="GO:0046872">
    <property type="term" value="F:metal ion binding"/>
    <property type="evidence" value="ECO:0007669"/>
    <property type="project" value="UniProtKB-KW"/>
</dbReference>
<dbReference type="GO" id="GO:0008254">
    <property type="term" value="F:3'-nucleotidase activity"/>
    <property type="evidence" value="ECO:0007669"/>
    <property type="project" value="TreeGrafter"/>
</dbReference>
<keyword evidence="5 7" id="KW-0378">Hydrolase</keyword>
<evidence type="ECO:0000313" key="7">
    <source>
        <dbReference type="EMBL" id="MPL96762.1"/>
    </source>
</evidence>
<dbReference type="HAMAP" id="MF_00060">
    <property type="entry name" value="SurE"/>
    <property type="match status" value="1"/>
</dbReference>
<comment type="caution">
    <text evidence="7">The sequence shown here is derived from an EMBL/GenBank/DDBJ whole genome shotgun (WGS) entry which is preliminary data.</text>
</comment>
<dbReference type="Gene3D" id="3.40.1210.10">
    <property type="entry name" value="Survival protein SurE-like phosphatase/nucleotidase"/>
    <property type="match status" value="1"/>
</dbReference>
<evidence type="ECO:0000256" key="5">
    <source>
        <dbReference type="ARBA" id="ARBA00022801"/>
    </source>
</evidence>
<gene>
    <name evidence="7" type="primary">surE_12</name>
    <name evidence="7" type="ORF">SDC9_42944</name>
</gene>
<evidence type="ECO:0000256" key="4">
    <source>
        <dbReference type="ARBA" id="ARBA00022741"/>
    </source>
</evidence>
<evidence type="ECO:0000256" key="3">
    <source>
        <dbReference type="ARBA" id="ARBA00022723"/>
    </source>
</evidence>
<accession>A0A644W213</accession>
<sequence length="278" mass="30757">MEKISVSNILKCSIVKQKIIYNNMSQKKPLILVTNDDGDTAKGINVLTKLMMEIGDVVVMSPDGPRSGQSNALTVNHPIRFKKLEEKPGLIRYSCNGTPTDCVKLALNEVLHRKPDLVVSGINHGSNAAINVIYSGTMGAVLEACENAIPSIGYSISNFDPDADFSDFEPYILQIARQILKNGLPYGICLNVNAPKAAIKGVKIARQCEGHWTKEFAMATDPHGRNYYWLTGYFDNHEPEAQDTDEWALANDYVSVVPTKIDMTAHEYLGVLKDVIWE</sequence>
<dbReference type="AlphaFoldDB" id="A0A644W213"/>
<dbReference type="Pfam" id="PF01975">
    <property type="entry name" value="SurE"/>
    <property type="match status" value="1"/>
</dbReference>
<dbReference type="InterPro" id="IPR030048">
    <property type="entry name" value="SurE"/>
</dbReference>
<dbReference type="SUPFAM" id="SSF64167">
    <property type="entry name" value="SurE-like"/>
    <property type="match status" value="1"/>
</dbReference>
<evidence type="ECO:0000256" key="1">
    <source>
        <dbReference type="ARBA" id="ARBA00011062"/>
    </source>
</evidence>
<name>A0A644W213_9ZZZZ</name>
<keyword evidence="3" id="KW-0479">Metal-binding</keyword>
<dbReference type="GO" id="GO:0004309">
    <property type="term" value="F:exopolyphosphatase activity"/>
    <property type="evidence" value="ECO:0007669"/>
    <property type="project" value="TreeGrafter"/>
</dbReference>
<reference evidence="7" key="1">
    <citation type="submission" date="2019-08" db="EMBL/GenBank/DDBJ databases">
        <authorList>
            <person name="Kucharzyk K."/>
            <person name="Murdoch R.W."/>
            <person name="Higgins S."/>
            <person name="Loffler F."/>
        </authorList>
    </citation>
    <scope>NUCLEOTIDE SEQUENCE</scope>
</reference>
<evidence type="ECO:0000256" key="2">
    <source>
        <dbReference type="ARBA" id="ARBA00022490"/>
    </source>
</evidence>
<dbReference type="NCBIfam" id="NF001492">
    <property type="entry name" value="PRK00346.2-2"/>
    <property type="match status" value="1"/>
</dbReference>
<dbReference type="EC" id="3.1.3.5" evidence="7"/>
<dbReference type="EMBL" id="VSSQ01000524">
    <property type="protein sequence ID" value="MPL96762.1"/>
    <property type="molecule type" value="Genomic_DNA"/>
</dbReference>